<gene>
    <name evidence="1" type="ORF">Amon02_001324900</name>
</gene>
<organism evidence="1 2">
    <name type="scientific">Ambrosiozyma monospora</name>
    <name type="common">Yeast</name>
    <name type="synonym">Endomycopsis monosporus</name>
    <dbReference type="NCBI Taxonomy" id="43982"/>
    <lineage>
        <taxon>Eukaryota</taxon>
        <taxon>Fungi</taxon>
        <taxon>Dikarya</taxon>
        <taxon>Ascomycota</taxon>
        <taxon>Saccharomycotina</taxon>
        <taxon>Pichiomycetes</taxon>
        <taxon>Pichiales</taxon>
        <taxon>Pichiaceae</taxon>
        <taxon>Ambrosiozyma</taxon>
    </lineage>
</organism>
<evidence type="ECO:0000313" key="2">
    <source>
        <dbReference type="Proteomes" id="UP001165064"/>
    </source>
</evidence>
<protein>
    <submittedName>
        <fullName evidence="1">Unnamed protein product</fullName>
    </submittedName>
</protein>
<evidence type="ECO:0000313" key="1">
    <source>
        <dbReference type="EMBL" id="GMF08406.1"/>
    </source>
</evidence>
<comment type="caution">
    <text evidence="1">The sequence shown here is derived from an EMBL/GenBank/DDBJ whole genome shotgun (WGS) entry which is preliminary data.</text>
</comment>
<name>A0ACB5UD62_AMBMO</name>
<dbReference type="Proteomes" id="UP001165064">
    <property type="component" value="Unassembled WGS sequence"/>
</dbReference>
<accession>A0ACB5UD62</accession>
<dbReference type="EMBL" id="BSXS01016957">
    <property type="protein sequence ID" value="GMF08406.1"/>
    <property type="molecule type" value="Genomic_DNA"/>
</dbReference>
<reference evidence="1" key="1">
    <citation type="submission" date="2023-04" db="EMBL/GenBank/DDBJ databases">
        <title>Ambrosiozyma monospora NBRC 10751.</title>
        <authorList>
            <person name="Ichikawa N."/>
            <person name="Sato H."/>
            <person name="Tonouchi N."/>
        </authorList>
    </citation>
    <scope>NUCLEOTIDE SEQUENCE</scope>
    <source>
        <strain evidence="1">NBRC 10751</strain>
    </source>
</reference>
<keyword evidence="2" id="KW-1185">Reference proteome</keyword>
<proteinExistence type="predicted"/>
<sequence>MKLCIDKDGRNRFIPTLRPTFDDPKLDGLTKSLAKLLDITKIEIEDVTTKLKKDPDEEDQIENDYAETDQGIDLDQILSMGSNWMDAL</sequence>